<dbReference type="OrthoDB" id="4741951at2"/>
<name>A0A5N0V0W9_9PSEU</name>
<proteinExistence type="predicted"/>
<evidence type="ECO:0000313" key="1">
    <source>
        <dbReference type="EMBL" id="KAA9156568.1"/>
    </source>
</evidence>
<reference evidence="1" key="1">
    <citation type="submission" date="2019-09" db="EMBL/GenBank/DDBJ databases">
        <authorList>
            <person name="Teo W.F.A."/>
            <person name="Duangmal K."/>
        </authorList>
    </citation>
    <scope>NUCLEOTIDE SEQUENCE [LARGE SCALE GENOMIC DNA]</scope>
    <source>
        <strain evidence="1">K81G1</strain>
    </source>
</reference>
<organism evidence="1 2">
    <name type="scientific">Amycolatopsis acidicola</name>
    <dbReference type="NCBI Taxonomy" id="2596893"/>
    <lineage>
        <taxon>Bacteria</taxon>
        <taxon>Bacillati</taxon>
        <taxon>Actinomycetota</taxon>
        <taxon>Actinomycetes</taxon>
        <taxon>Pseudonocardiales</taxon>
        <taxon>Pseudonocardiaceae</taxon>
        <taxon>Amycolatopsis</taxon>
    </lineage>
</organism>
<dbReference type="Gene3D" id="3.30.70.20">
    <property type="match status" value="1"/>
</dbReference>
<dbReference type="RefSeq" id="WP_144749420.1">
    <property type="nucleotide sequence ID" value="NZ_VMNW02000048.1"/>
</dbReference>
<evidence type="ECO:0000313" key="2">
    <source>
        <dbReference type="Proteomes" id="UP000319769"/>
    </source>
</evidence>
<accession>A0A5N0V0W9</accession>
<sequence length="65" mass="7045">MRAQLRIDLGLCQGHGRCYEIAPELIDADDEGLAVLTSDEPVEAGRAKEIAGCCPEFAIEVEEAR</sequence>
<comment type="caution">
    <text evidence="1">The sequence shown here is derived from an EMBL/GenBank/DDBJ whole genome shotgun (WGS) entry which is preliminary data.</text>
</comment>
<protein>
    <submittedName>
        <fullName evidence="1">Ferredoxin</fullName>
    </submittedName>
</protein>
<dbReference type="SUPFAM" id="SSF54862">
    <property type="entry name" value="4Fe-4S ferredoxins"/>
    <property type="match status" value="1"/>
</dbReference>
<dbReference type="Pfam" id="PF13459">
    <property type="entry name" value="Fer4_15"/>
    <property type="match status" value="1"/>
</dbReference>
<dbReference type="AlphaFoldDB" id="A0A5N0V0W9"/>
<dbReference type="Proteomes" id="UP000319769">
    <property type="component" value="Unassembled WGS sequence"/>
</dbReference>
<gene>
    <name evidence="1" type="ORF">FPZ12_027365</name>
</gene>
<dbReference type="EMBL" id="VMNW02000048">
    <property type="protein sequence ID" value="KAA9156568.1"/>
    <property type="molecule type" value="Genomic_DNA"/>
</dbReference>
<keyword evidence="2" id="KW-1185">Reference proteome</keyword>